<dbReference type="Proteomes" id="UP001313282">
    <property type="component" value="Unassembled WGS sequence"/>
</dbReference>
<accession>A0AAN8NLQ6</accession>
<proteinExistence type="predicted"/>
<dbReference type="AlphaFoldDB" id="A0AAN8NLQ6"/>
<dbReference type="EMBL" id="JAVHNR010000010">
    <property type="protein sequence ID" value="KAK6331572.1"/>
    <property type="molecule type" value="Genomic_DNA"/>
</dbReference>
<gene>
    <name evidence="1" type="ORF">TWF718_002121</name>
</gene>
<organism evidence="1 2">
    <name type="scientific">Orbilia javanica</name>
    <dbReference type="NCBI Taxonomy" id="47235"/>
    <lineage>
        <taxon>Eukaryota</taxon>
        <taxon>Fungi</taxon>
        <taxon>Dikarya</taxon>
        <taxon>Ascomycota</taxon>
        <taxon>Pezizomycotina</taxon>
        <taxon>Orbiliomycetes</taxon>
        <taxon>Orbiliales</taxon>
        <taxon>Orbiliaceae</taxon>
        <taxon>Orbilia</taxon>
    </lineage>
</organism>
<reference evidence="1 2" key="1">
    <citation type="submission" date="2019-10" db="EMBL/GenBank/DDBJ databases">
        <authorList>
            <person name="Palmer J.M."/>
        </authorList>
    </citation>
    <scope>NUCLEOTIDE SEQUENCE [LARGE SCALE GENOMIC DNA]</scope>
    <source>
        <strain evidence="1 2">TWF718</strain>
    </source>
</reference>
<comment type="caution">
    <text evidence="1">The sequence shown here is derived from an EMBL/GenBank/DDBJ whole genome shotgun (WGS) entry which is preliminary data.</text>
</comment>
<evidence type="ECO:0000313" key="2">
    <source>
        <dbReference type="Proteomes" id="UP001313282"/>
    </source>
</evidence>
<sequence length="89" mass="10150">MIRGFFGISADGETEADMQVGDGYLGKATYFWQLMGELAGIMWSLMSLCASMWSKHDPFPNRSRDLILYYKIIAKTELNVDEVEICEDQ</sequence>
<name>A0AAN8NLQ6_9PEZI</name>
<keyword evidence="2" id="KW-1185">Reference proteome</keyword>
<protein>
    <submittedName>
        <fullName evidence="1">Uncharacterized protein</fullName>
    </submittedName>
</protein>
<evidence type="ECO:0000313" key="1">
    <source>
        <dbReference type="EMBL" id="KAK6331572.1"/>
    </source>
</evidence>